<evidence type="ECO:0000313" key="1">
    <source>
        <dbReference type="EMBL" id="QIG67672.1"/>
    </source>
</evidence>
<dbReference type="Gene3D" id="3.10.150.10">
    <property type="entry name" value="DNA Polymerase III, subunit A, domain 2"/>
    <property type="match status" value="1"/>
</dbReference>
<gene>
    <name evidence="1" type="ORF">EVB51_055</name>
</gene>
<sequence length="324" mass="35525">MLDSLRFVAAAVAKKDYVQGLTHFKIKDGRVTGFNGDIALSSDIDVDLDIYPNASKLLAAIKACTSTIALNMTPGGKLSVKSGKFKSLVECMTEDAAVTYSEPEGESVELNEAFYAGLKALAPVMGIDASRPWAMGIKVQSGSMLATNNVMLAEYWHGLTLPFDAVIPDIAINELLRIGEPPTKVQITNHSISFRWGEKKWLWSKLIEGDMWPVARVQDIMSTEDGPQLPFPPEFFEAVETLKPFLLESNSLYLTSTSIATSRNDGEGTSIEIDLPVVTEMQSYQQKQLSILGQVAQTIDWSAYPRPCIFRGKNLRGALVGQKV</sequence>
<dbReference type="EMBL" id="MN988482">
    <property type="protein sequence ID" value="QIG67672.1"/>
    <property type="molecule type" value="Genomic_DNA"/>
</dbReference>
<dbReference type="Gene3D" id="3.70.10.10">
    <property type="match status" value="1"/>
</dbReference>
<protein>
    <submittedName>
        <fullName evidence="1">DNA polymerase beta subunit protein</fullName>
    </submittedName>
</protein>
<proteinExistence type="predicted"/>
<accession>A0A7S5QX78</accession>
<organism evidence="1 2">
    <name type="scientific">Rhizobium phage RHph_Y17</name>
    <dbReference type="NCBI Taxonomy" id="2509771"/>
    <lineage>
        <taxon>Viruses</taxon>
        <taxon>Duplodnaviria</taxon>
        <taxon>Heunggongvirae</taxon>
        <taxon>Uroviricota</taxon>
        <taxon>Caudoviricetes</taxon>
        <taxon>Kleczkowskavirus</taxon>
        <taxon>Kleczkowskavirus RHEph4</taxon>
    </lineage>
</organism>
<reference evidence="1" key="1">
    <citation type="submission" date="2020-01" db="EMBL/GenBank/DDBJ databases">
        <title>Patterns of diversity and host range of bacteriophage communities associated with bean-nodulatin bacteria.</title>
        <authorList>
            <person name="Vann Cauwenberghe J."/>
            <person name="Santamaria R.I."/>
            <person name="Bustos P."/>
            <person name="Juarez S."/>
            <person name="Gonzalez V."/>
        </authorList>
    </citation>
    <scope>NUCLEOTIDE SEQUENCE</scope>
</reference>
<evidence type="ECO:0000313" key="2">
    <source>
        <dbReference type="Proteomes" id="UP000612501"/>
    </source>
</evidence>
<name>A0A7S5QX78_9CAUD</name>
<dbReference type="Proteomes" id="UP000612501">
    <property type="component" value="Segment"/>
</dbReference>